<name>A0AAW1EE30_ZOAVI</name>
<comment type="caution">
    <text evidence="2">The sequence shown here is derived from an EMBL/GenBank/DDBJ whole genome shotgun (WGS) entry which is preliminary data.</text>
</comment>
<evidence type="ECO:0000313" key="3">
    <source>
        <dbReference type="Proteomes" id="UP001488805"/>
    </source>
</evidence>
<feature type="region of interest" description="Disordered" evidence="1">
    <location>
        <begin position="53"/>
        <end position="73"/>
    </location>
</feature>
<evidence type="ECO:0000313" key="2">
    <source>
        <dbReference type="EMBL" id="KAK9520651.1"/>
    </source>
</evidence>
<accession>A0AAW1EE30</accession>
<feature type="compositionally biased region" description="Polar residues" evidence="1">
    <location>
        <begin position="62"/>
        <end position="73"/>
    </location>
</feature>
<gene>
    <name evidence="2" type="ORF">VZT92_020522</name>
</gene>
<dbReference type="AlphaFoldDB" id="A0AAW1EE30"/>
<proteinExistence type="predicted"/>
<feature type="region of interest" description="Disordered" evidence="1">
    <location>
        <begin position="1"/>
        <end position="37"/>
    </location>
</feature>
<protein>
    <submittedName>
        <fullName evidence="2">Uncharacterized protein</fullName>
    </submittedName>
</protein>
<evidence type="ECO:0000256" key="1">
    <source>
        <dbReference type="SAM" id="MobiDB-lite"/>
    </source>
</evidence>
<keyword evidence="3" id="KW-1185">Reference proteome</keyword>
<dbReference type="EMBL" id="JBCEZU010000329">
    <property type="protein sequence ID" value="KAK9520651.1"/>
    <property type="molecule type" value="Genomic_DNA"/>
</dbReference>
<dbReference type="Proteomes" id="UP001488805">
    <property type="component" value="Unassembled WGS sequence"/>
</dbReference>
<organism evidence="2 3">
    <name type="scientific">Zoarces viviparus</name>
    <name type="common">Viviparous eelpout</name>
    <name type="synonym">Blennius viviparus</name>
    <dbReference type="NCBI Taxonomy" id="48416"/>
    <lineage>
        <taxon>Eukaryota</taxon>
        <taxon>Metazoa</taxon>
        <taxon>Chordata</taxon>
        <taxon>Craniata</taxon>
        <taxon>Vertebrata</taxon>
        <taxon>Euteleostomi</taxon>
        <taxon>Actinopterygii</taxon>
        <taxon>Neopterygii</taxon>
        <taxon>Teleostei</taxon>
        <taxon>Neoteleostei</taxon>
        <taxon>Acanthomorphata</taxon>
        <taxon>Eupercaria</taxon>
        <taxon>Perciformes</taxon>
        <taxon>Cottioidei</taxon>
        <taxon>Zoarcales</taxon>
        <taxon>Zoarcidae</taxon>
        <taxon>Zoarcinae</taxon>
        <taxon>Zoarces</taxon>
    </lineage>
</organism>
<sequence length="73" mass="8616">MSALQLEPQHNTERRRRQLEDFSGQIKGGERRRRRGGGFMDLERVYLICDQPALHQRHEPTESQTHNSVKCDQ</sequence>
<reference evidence="2 3" key="1">
    <citation type="journal article" date="2024" name="Genome Biol. Evol.">
        <title>Chromosome-level genome assembly of the viviparous eelpout Zoarces viviparus.</title>
        <authorList>
            <person name="Fuhrmann N."/>
            <person name="Brasseur M.V."/>
            <person name="Bakowski C.E."/>
            <person name="Podsiadlowski L."/>
            <person name="Prost S."/>
            <person name="Krehenwinkel H."/>
            <person name="Mayer C."/>
        </authorList>
    </citation>
    <scope>NUCLEOTIDE SEQUENCE [LARGE SCALE GENOMIC DNA]</scope>
    <source>
        <strain evidence="2">NO-MEL_2022_Ind0_liver</strain>
    </source>
</reference>